<dbReference type="Pfam" id="PF03060">
    <property type="entry name" value="NMO"/>
    <property type="match status" value="1"/>
</dbReference>
<dbReference type="CDD" id="cd04730">
    <property type="entry name" value="NPD_like"/>
    <property type="match status" value="1"/>
</dbReference>
<dbReference type="Gene3D" id="3.20.20.70">
    <property type="entry name" value="Aldolase class I"/>
    <property type="match status" value="1"/>
</dbReference>
<dbReference type="EMBL" id="CAKKNE010000001">
    <property type="protein sequence ID" value="CAH0366335.1"/>
    <property type="molecule type" value="Genomic_DNA"/>
</dbReference>
<dbReference type="SUPFAM" id="SSF51412">
    <property type="entry name" value="Inosine monophosphate dehydrogenase (IMPDH)"/>
    <property type="match status" value="1"/>
</dbReference>
<comment type="similarity">
    <text evidence="1">Belongs to the nitronate monooxygenase family. NMO class I subfamily.</text>
</comment>
<evidence type="ECO:0000313" key="8">
    <source>
        <dbReference type="Proteomes" id="UP000789595"/>
    </source>
</evidence>
<evidence type="ECO:0000256" key="2">
    <source>
        <dbReference type="ARBA" id="ARBA00022630"/>
    </source>
</evidence>
<keyword evidence="3" id="KW-0288">FMN</keyword>
<feature type="region of interest" description="Disordered" evidence="6">
    <location>
        <begin position="364"/>
        <end position="411"/>
    </location>
</feature>
<sequence length="411" mass="43618">MAMKTVATQLRAKLRLPAFGAPLFIVSNPDLCVAQCKSGVVGSFPALNARGSDDALDKWITDVKSRLDPEHDAPFAVNQIVHRSNARLMHDMEVIVKHEVPIVITSLGARPEINEAVHSYGGLVFHDVINNKFARKAVEKGADGLVLVAWGAGGHAGTLSPFALVQEVREWWDGPIALSGAIGSGHGVAAAVAAGADFAYVGSPFIATHEANASEAYKNAIVEGSAEDIVYSNLFTGVHGNYLKASVRAAGLDPDALPESDPSAMDFSGSKAWKDIWGCGQGIDGVRDVVSTAALVDRYHEEFEDACARVAAYGAVYEGKCGWRNCRRVHPRRCTGANGPCTICGTTSHATKYHIEFERYIAARKPRPPTEPEGEDIEAMMRGVGLSDPPQPEGDIPPPGPASSGGPPGYL</sequence>
<comment type="caution">
    <text evidence="7">The sequence shown here is derived from an EMBL/GenBank/DDBJ whole genome shotgun (WGS) entry which is preliminary data.</text>
</comment>
<dbReference type="InterPro" id="IPR004136">
    <property type="entry name" value="NMO"/>
</dbReference>
<feature type="compositionally biased region" description="Pro residues" evidence="6">
    <location>
        <begin position="389"/>
        <end position="401"/>
    </location>
</feature>
<gene>
    <name evidence="7" type="ORF">PECAL_1P28220</name>
</gene>
<proteinExistence type="inferred from homology"/>
<dbReference type="OrthoDB" id="10265891at2759"/>
<evidence type="ECO:0000256" key="3">
    <source>
        <dbReference type="ARBA" id="ARBA00022643"/>
    </source>
</evidence>
<dbReference type="InterPro" id="IPR013785">
    <property type="entry name" value="Aldolase_TIM"/>
</dbReference>
<dbReference type="PANTHER" id="PTHR42747">
    <property type="entry name" value="NITRONATE MONOOXYGENASE-RELATED"/>
    <property type="match status" value="1"/>
</dbReference>
<keyword evidence="4" id="KW-0560">Oxidoreductase</keyword>
<organism evidence="7 8">
    <name type="scientific">Pelagomonas calceolata</name>
    <dbReference type="NCBI Taxonomy" id="35677"/>
    <lineage>
        <taxon>Eukaryota</taxon>
        <taxon>Sar</taxon>
        <taxon>Stramenopiles</taxon>
        <taxon>Ochrophyta</taxon>
        <taxon>Pelagophyceae</taxon>
        <taxon>Pelagomonadales</taxon>
        <taxon>Pelagomonadaceae</taxon>
        <taxon>Pelagomonas</taxon>
    </lineage>
</organism>
<dbReference type="AlphaFoldDB" id="A0A8J2S8S6"/>
<dbReference type="PANTHER" id="PTHR42747:SF4">
    <property type="entry name" value="BLR1330 PROTEIN"/>
    <property type="match status" value="1"/>
</dbReference>
<keyword evidence="5" id="KW-0503">Monooxygenase</keyword>
<reference evidence="7" key="1">
    <citation type="submission" date="2021-11" db="EMBL/GenBank/DDBJ databases">
        <authorList>
            <consortium name="Genoscope - CEA"/>
            <person name="William W."/>
        </authorList>
    </citation>
    <scope>NUCLEOTIDE SEQUENCE</scope>
</reference>
<keyword evidence="2" id="KW-0285">Flavoprotein</keyword>
<evidence type="ECO:0000256" key="6">
    <source>
        <dbReference type="SAM" id="MobiDB-lite"/>
    </source>
</evidence>
<dbReference type="Proteomes" id="UP000789595">
    <property type="component" value="Unassembled WGS sequence"/>
</dbReference>
<evidence type="ECO:0008006" key="9">
    <source>
        <dbReference type="Google" id="ProtNLM"/>
    </source>
</evidence>
<evidence type="ECO:0000256" key="4">
    <source>
        <dbReference type="ARBA" id="ARBA00023002"/>
    </source>
</evidence>
<evidence type="ECO:0000256" key="5">
    <source>
        <dbReference type="ARBA" id="ARBA00023033"/>
    </source>
</evidence>
<name>A0A8J2S8S6_9STRA</name>
<protein>
    <recommendedName>
        <fullName evidence="9">Nitronate monooxygenase domain-containing protein</fullName>
    </recommendedName>
</protein>
<evidence type="ECO:0000313" key="7">
    <source>
        <dbReference type="EMBL" id="CAH0366335.1"/>
    </source>
</evidence>
<keyword evidence="8" id="KW-1185">Reference proteome</keyword>
<dbReference type="GO" id="GO:0018580">
    <property type="term" value="F:nitronate monooxygenase activity"/>
    <property type="evidence" value="ECO:0007669"/>
    <property type="project" value="InterPro"/>
</dbReference>
<evidence type="ECO:0000256" key="1">
    <source>
        <dbReference type="ARBA" id="ARBA00009881"/>
    </source>
</evidence>
<accession>A0A8J2S8S6</accession>
<dbReference type="FunFam" id="3.20.20.70:FF:000210">
    <property type="entry name" value="2-nitropropane dioxygenase"/>
    <property type="match status" value="1"/>
</dbReference>